<dbReference type="InterPro" id="IPR011059">
    <property type="entry name" value="Metal-dep_hydrolase_composite"/>
</dbReference>
<dbReference type="PIRSF" id="PIRSF038994">
    <property type="entry name" value="NagA"/>
    <property type="match status" value="1"/>
</dbReference>
<feature type="binding site" evidence="7">
    <location>
        <position position="130"/>
    </location>
    <ligand>
        <name>Zn(2+)</name>
        <dbReference type="ChEBI" id="CHEBI:29105"/>
    </ligand>
</feature>
<comment type="similarity">
    <text evidence="1 5">Belongs to the metallo-dependent hydrolases superfamily. NagA family.</text>
</comment>
<evidence type="ECO:0000256" key="3">
    <source>
        <dbReference type="ARBA" id="ARBA00022801"/>
    </source>
</evidence>
<dbReference type="GO" id="GO:0046872">
    <property type="term" value="F:metal ion binding"/>
    <property type="evidence" value="ECO:0007669"/>
    <property type="project" value="UniProtKB-KW"/>
</dbReference>
<dbReference type="InterPro" id="IPR006680">
    <property type="entry name" value="Amidohydro-rel"/>
</dbReference>
<dbReference type="InterPro" id="IPR003764">
    <property type="entry name" value="GlcNAc_6-P_deAcase"/>
</dbReference>
<dbReference type="Gene3D" id="2.30.40.10">
    <property type="entry name" value="Urease, subunit C, domain 1"/>
    <property type="match status" value="1"/>
</dbReference>
<dbReference type="InterPro" id="IPR032466">
    <property type="entry name" value="Metal_Hydrolase"/>
</dbReference>
<evidence type="ECO:0000256" key="2">
    <source>
        <dbReference type="ARBA" id="ARBA00022723"/>
    </source>
</evidence>
<feature type="binding site" evidence="7">
    <location>
        <position position="217"/>
    </location>
    <ligand>
        <name>Zn(2+)</name>
        <dbReference type="ChEBI" id="CHEBI:29105"/>
    </ligand>
</feature>
<dbReference type="Proteomes" id="UP000460549">
    <property type="component" value="Unassembled WGS sequence"/>
</dbReference>
<proteinExistence type="inferred from homology"/>
<keyword evidence="4 5" id="KW-0119">Carbohydrate metabolism</keyword>
<dbReference type="PANTHER" id="PTHR11113:SF14">
    <property type="entry name" value="N-ACETYLGLUCOSAMINE-6-PHOSPHATE DEACETYLASE"/>
    <property type="match status" value="1"/>
</dbReference>
<evidence type="ECO:0000313" key="9">
    <source>
        <dbReference type="EMBL" id="MSU06102.1"/>
    </source>
</evidence>
<evidence type="ECO:0000259" key="8">
    <source>
        <dbReference type="Pfam" id="PF01979"/>
    </source>
</evidence>
<comment type="caution">
    <text evidence="9">The sequence shown here is derived from an EMBL/GenBank/DDBJ whole genome shotgun (WGS) entry which is preliminary data.</text>
</comment>
<feature type="active site" description="Proton donor/acceptor" evidence="6">
    <location>
        <position position="275"/>
    </location>
</feature>
<reference evidence="9 10" key="1">
    <citation type="submission" date="2019-08" db="EMBL/GenBank/DDBJ databases">
        <title>In-depth cultivation of the pig gut microbiome towards novel bacterial diversity and tailored functional studies.</title>
        <authorList>
            <person name="Wylensek D."/>
            <person name="Hitch T.C.A."/>
            <person name="Clavel T."/>
        </authorList>
    </citation>
    <scope>NUCLEOTIDE SEQUENCE [LARGE SCALE GENOMIC DNA]</scope>
    <source>
        <strain evidence="9 10">NM-380-WT-3C1</strain>
    </source>
</reference>
<dbReference type="PANTHER" id="PTHR11113">
    <property type="entry name" value="N-ACETYLGLUCOSAMINE-6-PHOSPHATE DEACETYLASE"/>
    <property type="match status" value="1"/>
</dbReference>
<dbReference type="SUPFAM" id="SSF51556">
    <property type="entry name" value="Metallo-dependent hydrolases"/>
    <property type="match status" value="1"/>
</dbReference>
<organism evidence="9 10">
    <name type="scientific">Bullifex porci</name>
    <dbReference type="NCBI Taxonomy" id="2606638"/>
    <lineage>
        <taxon>Bacteria</taxon>
        <taxon>Pseudomonadati</taxon>
        <taxon>Spirochaetota</taxon>
        <taxon>Spirochaetia</taxon>
        <taxon>Spirochaetales</taxon>
        <taxon>Spirochaetaceae</taxon>
        <taxon>Bullifex</taxon>
    </lineage>
</organism>
<gene>
    <name evidence="9" type="ORF">FYJ80_04845</name>
</gene>
<evidence type="ECO:0000256" key="4">
    <source>
        <dbReference type="ARBA" id="ARBA00023277"/>
    </source>
</evidence>
<evidence type="ECO:0000256" key="5">
    <source>
        <dbReference type="PIRNR" id="PIRNR038994"/>
    </source>
</evidence>
<dbReference type="SUPFAM" id="SSF51338">
    <property type="entry name" value="Composite domain of metallo-dependent hydrolases"/>
    <property type="match status" value="1"/>
</dbReference>
<evidence type="ECO:0000256" key="6">
    <source>
        <dbReference type="PIRSR" id="PIRSR038994-1"/>
    </source>
</evidence>
<dbReference type="Pfam" id="PF01979">
    <property type="entry name" value="Amidohydro_1"/>
    <property type="match status" value="1"/>
</dbReference>
<comment type="cofactor">
    <cofactor evidence="7">
        <name>a divalent metal cation</name>
        <dbReference type="ChEBI" id="CHEBI:60240"/>
    </cofactor>
    <text evidence="7">Binds 1 divalent metal cation per subunit.</text>
</comment>
<dbReference type="GO" id="GO:0008448">
    <property type="term" value="F:N-acetylglucosamine-6-phosphate deacetylase activity"/>
    <property type="evidence" value="ECO:0007669"/>
    <property type="project" value="InterPro"/>
</dbReference>
<dbReference type="GO" id="GO:0006046">
    <property type="term" value="P:N-acetylglucosamine catabolic process"/>
    <property type="evidence" value="ECO:0007669"/>
    <property type="project" value="TreeGrafter"/>
</dbReference>
<keyword evidence="3 5" id="KW-0378">Hydrolase</keyword>
<evidence type="ECO:0000256" key="1">
    <source>
        <dbReference type="ARBA" id="ARBA00010716"/>
    </source>
</evidence>
<keyword evidence="10" id="KW-1185">Reference proteome</keyword>
<keyword evidence="2 7" id="KW-0479">Metal-binding</keyword>
<feature type="domain" description="Amidohydrolase-related" evidence="8">
    <location>
        <begin position="54"/>
        <end position="374"/>
    </location>
</feature>
<feature type="binding site" evidence="7">
    <location>
        <position position="199"/>
    </location>
    <ligand>
        <name>Zn(2+)</name>
        <dbReference type="ChEBI" id="CHEBI:29105"/>
    </ligand>
</feature>
<evidence type="ECO:0000313" key="10">
    <source>
        <dbReference type="Proteomes" id="UP000460549"/>
    </source>
</evidence>
<evidence type="ECO:0000256" key="7">
    <source>
        <dbReference type="PIRSR" id="PIRSR038994-3"/>
    </source>
</evidence>
<dbReference type="EMBL" id="VUNN01000006">
    <property type="protein sequence ID" value="MSU06102.1"/>
    <property type="molecule type" value="Genomic_DNA"/>
</dbReference>
<dbReference type="AlphaFoldDB" id="A0A7X2PC21"/>
<dbReference type="Gene3D" id="3.20.20.140">
    <property type="entry name" value="Metal-dependent hydrolases"/>
    <property type="match status" value="1"/>
</dbReference>
<protein>
    <submittedName>
        <fullName evidence="9">Amidohydrolase family protein</fullName>
    </submittedName>
</protein>
<sequence length="393" mass="43051">MCYYFYMDKYSIINAKIVLKDTIVENSSLLVIDGIIMDIGGEAQGEVIDANGMYLAPGFIDMHIHGAGGYGSDLNITQENLASMVSFLESKGITTFNLATCCSLSMLEKMKTYLEASSYLAEHVAGVYFEGPFINPEKKGGLPIDSISKPNISYLNEILSYKVDGKPIVRVMTVAPELEGADEIIKILNQNKVRVAFGHSMTDYTTASNYSGVHITHLYNAQRGLDHKKPGIALYPFVDKEATYELICDGVHVDLDLVDFTLSTIKPNRHCLISDGMSFCGLGAGKGKYLGKDIYSDGKACYYSDNNVLIGSACLITETGKNLVKRSVLTIPELFVSSSLNPAKVLGLSDRGQIKKGLRADLILLDDELNVQRVFKAYNPGLKMLSECSRCCN</sequence>
<name>A0A7X2PC21_9SPIO</name>
<accession>A0A7X2PC21</accession>